<evidence type="ECO:0000256" key="1">
    <source>
        <dbReference type="SAM" id="MobiDB-lite"/>
    </source>
</evidence>
<accession>A0A2R5G5R5</accession>
<evidence type="ECO:0000313" key="3">
    <source>
        <dbReference type="Proteomes" id="UP000241890"/>
    </source>
</evidence>
<feature type="region of interest" description="Disordered" evidence="1">
    <location>
        <begin position="221"/>
        <end position="246"/>
    </location>
</feature>
<dbReference type="InParanoid" id="A0A2R5G5R5"/>
<comment type="caution">
    <text evidence="2">The sequence shown here is derived from an EMBL/GenBank/DDBJ whole genome shotgun (WGS) entry which is preliminary data.</text>
</comment>
<feature type="region of interest" description="Disordered" evidence="1">
    <location>
        <begin position="88"/>
        <end position="121"/>
    </location>
</feature>
<reference evidence="2 3" key="1">
    <citation type="submission" date="2017-12" db="EMBL/GenBank/DDBJ databases">
        <title>Sequencing, de novo assembly and annotation of complete genome of a new Thraustochytrid species, strain FCC1311.</title>
        <authorList>
            <person name="Sedici K."/>
            <person name="Godart F."/>
            <person name="Aiese Cigliano R."/>
            <person name="Sanseverino W."/>
            <person name="Barakat M."/>
            <person name="Ortet P."/>
            <person name="Marechal E."/>
            <person name="Cagnac O."/>
            <person name="Amato A."/>
        </authorList>
    </citation>
    <scope>NUCLEOTIDE SEQUENCE [LARGE SCALE GENOMIC DNA]</scope>
</reference>
<protein>
    <submittedName>
        <fullName evidence="2">Uncharacterized protein</fullName>
    </submittedName>
</protein>
<feature type="compositionally biased region" description="Low complexity" evidence="1">
    <location>
        <begin position="95"/>
        <end position="112"/>
    </location>
</feature>
<dbReference type="EMBL" id="BEYU01000020">
    <property type="protein sequence ID" value="GBG26376.1"/>
    <property type="molecule type" value="Genomic_DNA"/>
</dbReference>
<evidence type="ECO:0000313" key="2">
    <source>
        <dbReference type="EMBL" id="GBG26376.1"/>
    </source>
</evidence>
<keyword evidence="3" id="KW-1185">Reference proteome</keyword>
<sequence>MSRGAGALVMLARERSLGSILPGDTKVQVTVQDLADVSALLSTFESENRRLAQAASKRIVADRAALAAIQELVEEVGAEVEQALPEMETSIEASQQQQQQQQQTQQQQGQGQPNDAPELRSTSQAHLWIQQARAVKEVLAREVGQQHPAVYSDNASVAAVFDAASVPGSDYCSAARVEPAHDILPTVAVQALEVACGLTRTFQQACQEGLESADKIIRQLYARQEQQSNGANNQRPARTEPPAQHQ</sequence>
<name>A0A2R5G5R5_9STRA</name>
<gene>
    <name evidence="2" type="ORF">FCC1311_025972</name>
</gene>
<dbReference type="Proteomes" id="UP000241890">
    <property type="component" value="Unassembled WGS sequence"/>
</dbReference>
<organism evidence="2 3">
    <name type="scientific">Hondaea fermentalgiana</name>
    <dbReference type="NCBI Taxonomy" id="2315210"/>
    <lineage>
        <taxon>Eukaryota</taxon>
        <taxon>Sar</taxon>
        <taxon>Stramenopiles</taxon>
        <taxon>Bigyra</taxon>
        <taxon>Labyrinthulomycetes</taxon>
        <taxon>Thraustochytrida</taxon>
        <taxon>Thraustochytriidae</taxon>
        <taxon>Hondaea</taxon>
    </lineage>
</organism>
<proteinExistence type="predicted"/>
<dbReference type="AlphaFoldDB" id="A0A2R5G5R5"/>
<feature type="compositionally biased region" description="Polar residues" evidence="1">
    <location>
        <begin position="224"/>
        <end position="236"/>
    </location>
</feature>